<proteinExistence type="predicted"/>
<evidence type="ECO:0000313" key="2">
    <source>
        <dbReference type="Proteomes" id="UP000381378"/>
    </source>
</evidence>
<accession>A0A5E7SCY5</accession>
<dbReference type="Proteomes" id="UP000381378">
    <property type="component" value="Unassembled WGS sequence"/>
</dbReference>
<evidence type="ECO:0000313" key="1">
    <source>
        <dbReference type="EMBL" id="VVP84416.1"/>
    </source>
</evidence>
<dbReference type="OrthoDB" id="6994311at2"/>
<reference evidence="1 2" key="1">
    <citation type="submission" date="2019-09" db="EMBL/GenBank/DDBJ databases">
        <authorList>
            <person name="Chandra G."/>
            <person name="Truman W A."/>
        </authorList>
    </citation>
    <scope>NUCLEOTIDE SEQUENCE [LARGE SCALE GENOMIC DNA]</scope>
    <source>
        <strain evidence="1">PS928</strain>
    </source>
</reference>
<sequence>MRYLKVIAQDRNGDGRADLVMLEFYQAPGPTMKSVVVNEAVAVDFDADGKVDYKRGDVNHNGKENSIDQRLLEIFANSYLKMNWFNDGEIRDRYMKVFAEDVHSDGTPNVVKLHLHHAEGGVEPASLMSWHSVFDSNNDGVLESVANGDANHDGVLEQIDGVIVQSLANVFLMFRWK</sequence>
<dbReference type="RefSeq" id="WP_128873559.1">
    <property type="nucleotide sequence ID" value="NZ_CABVJF010000003.1"/>
</dbReference>
<dbReference type="SUPFAM" id="SSF69318">
    <property type="entry name" value="Integrin alpha N-terminal domain"/>
    <property type="match status" value="1"/>
</dbReference>
<protein>
    <submittedName>
        <fullName evidence="1">Uncharacterized protein</fullName>
    </submittedName>
</protein>
<gene>
    <name evidence="1" type="ORF">PS928_01050</name>
</gene>
<dbReference type="EMBL" id="CABVJF010000003">
    <property type="protein sequence ID" value="VVP84416.1"/>
    <property type="molecule type" value="Genomic_DNA"/>
</dbReference>
<dbReference type="InterPro" id="IPR028994">
    <property type="entry name" value="Integrin_alpha_N"/>
</dbReference>
<name>A0A5E7SCY5_PSEFL</name>
<dbReference type="AlphaFoldDB" id="A0A5E7SCY5"/>
<organism evidence="1 2">
    <name type="scientific">Pseudomonas fluorescens</name>
    <dbReference type="NCBI Taxonomy" id="294"/>
    <lineage>
        <taxon>Bacteria</taxon>
        <taxon>Pseudomonadati</taxon>
        <taxon>Pseudomonadota</taxon>
        <taxon>Gammaproteobacteria</taxon>
        <taxon>Pseudomonadales</taxon>
        <taxon>Pseudomonadaceae</taxon>
        <taxon>Pseudomonas</taxon>
    </lineage>
</organism>